<dbReference type="InterPro" id="IPR029046">
    <property type="entry name" value="LolA/LolB/LppX"/>
</dbReference>
<dbReference type="EMBL" id="SHBL01000010">
    <property type="protein sequence ID" value="RZO24282.1"/>
    <property type="molecule type" value="Genomic_DNA"/>
</dbReference>
<dbReference type="Gene3D" id="2.50.20.10">
    <property type="entry name" value="Lipoprotein localisation LolA/LolB/LppX"/>
    <property type="match status" value="1"/>
</dbReference>
<accession>A0A520MST4</accession>
<comment type="subunit">
    <text evidence="1">Monomer.</text>
</comment>
<reference evidence="5 6" key="1">
    <citation type="submission" date="2019-02" db="EMBL/GenBank/DDBJ databases">
        <title>Prokaryotic population dynamics and viral predation in marine succession experiment using metagenomics: the confinement effect.</title>
        <authorList>
            <person name="Haro-Moreno J.M."/>
            <person name="Rodriguez-Valera F."/>
            <person name="Lopez-Perez M."/>
        </authorList>
    </citation>
    <scope>NUCLEOTIDE SEQUENCE [LARGE SCALE GENOMIC DNA]</scope>
    <source>
        <strain evidence="5">MED-G166</strain>
    </source>
</reference>
<evidence type="ECO:0000256" key="3">
    <source>
        <dbReference type="ARBA" id="ARBA00022729"/>
    </source>
</evidence>
<dbReference type="InterPro" id="IPR004564">
    <property type="entry name" value="OM_lipoprot_carrier_LolA-like"/>
</dbReference>
<sequence length="175" mass="20447">MKWIVLFSLCFSIFGDSLKIFKSPLNFNSSITINNERGLVSSGDIFYRNGNFIYSLKLPSDQIIASDKKNIYVQDNDFNQVMIYKNDNSFFLQDLLNNAYKTENFPCPDNCFKIKPDDNSSFKEALISRKDQSIDWIRVLDVKDERILIKFENFKVESSNITYVIPNNYEIINND</sequence>
<dbReference type="CDD" id="cd16325">
    <property type="entry name" value="LolA"/>
    <property type="match status" value="1"/>
</dbReference>
<evidence type="ECO:0000256" key="4">
    <source>
        <dbReference type="ARBA" id="ARBA00022927"/>
    </source>
</evidence>
<organism evidence="5 6">
    <name type="scientific">SAR86 cluster bacterium</name>
    <dbReference type="NCBI Taxonomy" id="2030880"/>
    <lineage>
        <taxon>Bacteria</taxon>
        <taxon>Pseudomonadati</taxon>
        <taxon>Pseudomonadota</taxon>
        <taxon>Gammaproteobacteria</taxon>
        <taxon>SAR86 cluster</taxon>
    </lineage>
</organism>
<evidence type="ECO:0000313" key="6">
    <source>
        <dbReference type="Proteomes" id="UP000320146"/>
    </source>
</evidence>
<dbReference type="SUPFAM" id="SSF89392">
    <property type="entry name" value="Prokaryotic lipoproteins and lipoprotein localization factors"/>
    <property type="match status" value="1"/>
</dbReference>
<evidence type="ECO:0000313" key="5">
    <source>
        <dbReference type="EMBL" id="RZO24282.1"/>
    </source>
</evidence>
<gene>
    <name evidence="5" type="ORF">EVA99_01930</name>
</gene>
<comment type="caution">
    <text evidence="5">The sequence shown here is derived from an EMBL/GenBank/DDBJ whole genome shotgun (WGS) entry which is preliminary data.</text>
</comment>
<protein>
    <recommendedName>
        <fullName evidence="7">Outer membrane lipoprotein carrier protein LolA</fullName>
    </recommendedName>
</protein>
<proteinExistence type="predicted"/>
<keyword evidence="3" id="KW-0732">Signal</keyword>
<evidence type="ECO:0008006" key="7">
    <source>
        <dbReference type="Google" id="ProtNLM"/>
    </source>
</evidence>
<evidence type="ECO:0000256" key="2">
    <source>
        <dbReference type="ARBA" id="ARBA00022448"/>
    </source>
</evidence>
<keyword evidence="2" id="KW-0813">Transport</keyword>
<dbReference type="Proteomes" id="UP000320146">
    <property type="component" value="Unassembled WGS sequence"/>
</dbReference>
<name>A0A520MST4_9GAMM</name>
<evidence type="ECO:0000256" key="1">
    <source>
        <dbReference type="ARBA" id="ARBA00011245"/>
    </source>
</evidence>
<keyword evidence="4" id="KW-0653">Protein transport</keyword>
<dbReference type="AlphaFoldDB" id="A0A520MST4"/>
<dbReference type="GO" id="GO:0015031">
    <property type="term" value="P:protein transport"/>
    <property type="evidence" value="ECO:0007669"/>
    <property type="project" value="UniProtKB-KW"/>
</dbReference>